<protein>
    <submittedName>
        <fullName evidence="1">Uncharacterized protein</fullName>
    </submittedName>
</protein>
<organism evidence="1 2">
    <name type="scientific">Mucilaginibacter ginkgonis</name>
    <dbReference type="NCBI Taxonomy" id="2682091"/>
    <lineage>
        <taxon>Bacteria</taxon>
        <taxon>Pseudomonadati</taxon>
        <taxon>Bacteroidota</taxon>
        <taxon>Sphingobacteriia</taxon>
        <taxon>Sphingobacteriales</taxon>
        <taxon>Sphingobacteriaceae</taxon>
        <taxon>Mucilaginibacter</taxon>
    </lineage>
</organism>
<accession>A0A6I4I5I4</accession>
<name>A0A6I4I5I4_9SPHI</name>
<dbReference type="RefSeq" id="WP_157526915.1">
    <property type="nucleotide sequence ID" value="NZ_CP066775.1"/>
</dbReference>
<dbReference type="Proteomes" id="UP000429232">
    <property type="component" value="Chromosome"/>
</dbReference>
<proteinExistence type="predicted"/>
<reference evidence="1 2" key="1">
    <citation type="submission" date="2020-12" db="EMBL/GenBank/DDBJ databases">
        <title>HMF7856_wgs.fasta genome submission.</title>
        <authorList>
            <person name="Kang H."/>
            <person name="Kim H."/>
            <person name="Joh K."/>
        </authorList>
    </citation>
    <scope>NUCLEOTIDE SEQUENCE [LARGE SCALE GENOMIC DNA]</scope>
    <source>
        <strain evidence="1 2">HMF7856</strain>
    </source>
</reference>
<dbReference type="AlphaFoldDB" id="A0A6I4I5I4"/>
<dbReference type="EMBL" id="CP066775">
    <property type="protein sequence ID" value="QQL49127.1"/>
    <property type="molecule type" value="Genomic_DNA"/>
</dbReference>
<evidence type="ECO:0000313" key="1">
    <source>
        <dbReference type="EMBL" id="QQL49127.1"/>
    </source>
</evidence>
<gene>
    <name evidence="1" type="ORF">GO620_013205</name>
</gene>
<sequence length="105" mass="12237">MPNIKLNYLYRDAGNYKNYSSVVFGNKDQISVASVNQIVNKCLIDDEFFYANEWQVPDLHFAQWDNDLDHTFHEFESIELTDEQSNCNLDISEWLKSLQSAILAP</sequence>
<evidence type="ECO:0000313" key="2">
    <source>
        <dbReference type="Proteomes" id="UP000429232"/>
    </source>
</evidence>
<dbReference type="KEGG" id="mgik:GO620_013205"/>
<keyword evidence="2" id="KW-1185">Reference proteome</keyword>